<dbReference type="EMBL" id="CP006773">
    <property type="protein sequence ID" value="AHD03047.1"/>
    <property type="molecule type" value="Genomic_DNA"/>
</dbReference>
<dbReference type="HOGENOM" id="CLU_2273860_0_0_5"/>
<dbReference type="AlphaFoldDB" id="V9W1J6"/>
<gene>
    <name evidence="1" type="ORF">METH_09580</name>
</gene>
<protein>
    <submittedName>
        <fullName evidence="1">Uncharacterized protein</fullName>
    </submittedName>
</protein>
<dbReference type="KEGG" id="lmd:METH_09580"/>
<proteinExistence type="predicted"/>
<dbReference type="RefSeq" id="WP_024090168.1">
    <property type="nucleotide sequence ID" value="NC_023135.1"/>
</dbReference>
<accession>V9W1J6</accession>
<sequence length="102" mass="11988">MKMILFANSQKHAENWRCPTSTDAAEVLARLYVRGFGGKASGRYRIPRKLLQKLCGKRRLYEEDIMSLARVLLEKGYVLIDMDSFFRDYERQFLRKLPAGRQ</sequence>
<evidence type="ECO:0000313" key="1">
    <source>
        <dbReference type="EMBL" id="AHD03047.1"/>
    </source>
</evidence>
<dbReference type="PATRIC" id="fig|999552.6.peg.1915"/>
<reference evidence="1 2" key="1">
    <citation type="submission" date="2013-09" db="EMBL/GenBank/DDBJ databases">
        <authorList>
            <consortium name="DOE Joint Genome Institute"/>
            <person name="Klenk H.-P."/>
            <person name="Huntemann M."/>
            <person name="Han J."/>
            <person name="Chen A."/>
            <person name="Kyrpides N."/>
            <person name="Mavromatis K."/>
            <person name="Markowitz V."/>
            <person name="Palaniappan K."/>
            <person name="Ivanova N."/>
            <person name="Schaumberg A."/>
            <person name="Pati A."/>
            <person name="Liolios K."/>
            <person name="Nordberg H.P."/>
            <person name="Cantor M.N."/>
            <person name="Hua S.X."/>
            <person name="Woyke T."/>
        </authorList>
    </citation>
    <scope>NUCLEOTIDE SEQUENCE [LARGE SCALE GENOMIC DNA]</scope>
    <source>
        <strain evidence="1 2">DSM 14336</strain>
    </source>
</reference>
<keyword evidence="2" id="KW-1185">Reference proteome</keyword>
<dbReference type="STRING" id="999552.METH_09580"/>
<dbReference type="Proteomes" id="UP000018780">
    <property type="component" value="Chromosome"/>
</dbReference>
<organism evidence="1 2">
    <name type="scientific">Leisingera methylohalidivorans DSM 14336</name>
    <dbReference type="NCBI Taxonomy" id="999552"/>
    <lineage>
        <taxon>Bacteria</taxon>
        <taxon>Pseudomonadati</taxon>
        <taxon>Pseudomonadota</taxon>
        <taxon>Alphaproteobacteria</taxon>
        <taxon>Rhodobacterales</taxon>
        <taxon>Roseobacteraceae</taxon>
        <taxon>Leisingera</taxon>
    </lineage>
</organism>
<evidence type="ECO:0000313" key="2">
    <source>
        <dbReference type="Proteomes" id="UP000018780"/>
    </source>
</evidence>
<name>V9W1J6_9RHOB</name>